<evidence type="ECO:0000259" key="3">
    <source>
        <dbReference type="Pfam" id="PF00905"/>
    </source>
</evidence>
<dbReference type="HOGENOM" id="CLU_658394_0_0_11"/>
<dbReference type="STRING" id="479433.Caci_6659"/>
<dbReference type="Pfam" id="PF00905">
    <property type="entry name" value="Transpeptidase"/>
    <property type="match status" value="1"/>
</dbReference>
<protein>
    <submittedName>
        <fullName evidence="4">Penicillin-binding protein transpeptidase</fullName>
    </submittedName>
</protein>
<evidence type="ECO:0000313" key="4">
    <source>
        <dbReference type="EMBL" id="ACU75505.1"/>
    </source>
</evidence>
<feature type="domain" description="Penicillin-binding protein transpeptidase" evidence="3">
    <location>
        <begin position="142"/>
        <end position="405"/>
    </location>
</feature>
<dbReference type="PANTHER" id="PTHR30627">
    <property type="entry name" value="PEPTIDOGLYCAN D,D-TRANSPEPTIDASE"/>
    <property type="match status" value="1"/>
</dbReference>
<dbReference type="PANTHER" id="PTHR30627:SF24">
    <property type="entry name" value="PENICILLIN-BINDING PROTEIN 4B"/>
    <property type="match status" value="1"/>
</dbReference>
<feature type="compositionally biased region" description="Low complexity" evidence="1">
    <location>
        <begin position="44"/>
        <end position="87"/>
    </location>
</feature>
<feature type="chain" id="PRO_5038631038" evidence="2">
    <location>
        <begin position="20"/>
        <end position="417"/>
    </location>
</feature>
<evidence type="ECO:0000256" key="1">
    <source>
        <dbReference type="SAM" id="MobiDB-lite"/>
    </source>
</evidence>
<dbReference type="KEGG" id="cai:Caci_6659"/>
<dbReference type="GO" id="GO:0071555">
    <property type="term" value="P:cell wall organization"/>
    <property type="evidence" value="ECO:0007669"/>
    <property type="project" value="TreeGrafter"/>
</dbReference>
<dbReference type="InterPro" id="IPR050515">
    <property type="entry name" value="Beta-lactam/transpept"/>
</dbReference>
<dbReference type="EMBL" id="CP001700">
    <property type="protein sequence ID" value="ACU75505.1"/>
    <property type="molecule type" value="Genomic_DNA"/>
</dbReference>
<proteinExistence type="predicted"/>
<dbReference type="InterPro" id="IPR001460">
    <property type="entry name" value="PCN-bd_Tpept"/>
</dbReference>
<sequence precursor="true">MSAFSKRAVIITTTVVAVAAGGTAVAVSRSGSGGTHKAGVAADGSPGAPVTTTAASASDAAAAPATPPTSGTPTSAAGTPAPSDSGALGAFADDGTTPLTDFPSMVKFSQALGSGSHIVTTIDPKYQRAAADAVSAKPLSGMVVLQADTGKILAMASNGPADLAYHAARAPGSTFKVVTAEALLRGGMTPNSAAPCPSKDKDYPITNDETSTVNLKATLHWGFVFSCNTSFTGLFDKAADTPVSQESTKYFGLNQPWDLGLGATLYGVVDGVAANVPTAKGQDFAAELFGQGAITMSPLNMASVAATVDAGQFHQPYLVTGTKPTAHAQPLGKTVDSELKSMMRDVVTEGTAHDSFSAVTPAVSAKTGTAQATGGEDSWMIAFQGNIAVACLVEGGGFGDKAAGPEIAAMLNAANGH</sequence>
<dbReference type="InterPro" id="IPR012338">
    <property type="entry name" value="Beta-lactam/transpept-like"/>
</dbReference>
<dbReference type="OrthoDB" id="5241017at2"/>
<dbReference type="GO" id="GO:0071972">
    <property type="term" value="F:peptidoglycan L,D-transpeptidase activity"/>
    <property type="evidence" value="ECO:0007669"/>
    <property type="project" value="TreeGrafter"/>
</dbReference>
<dbReference type="InParanoid" id="C7Q012"/>
<evidence type="ECO:0000313" key="5">
    <source>
        <dbReference type="Proteomes" id="UP000000851"/>
    </source>
</evidence>
<name>C7Q012_CATAD</name>
<feature type="region of interest" description="Disordered" evidence="1">
    <location>
        <begin position="27"/>
        <end position="92"/>
    </location>
</feature>
<dbReference type="GO" id="GO:0005886">
    <property type="term" value="C:plasma membrane"/>
    <property type="evidence" value="ECO:0007669"/>
    <property type="project" value="TreeGrafter"/>
</dbReference>
<dbReference type="AlphaFoldDB" id="C7Q012"/>
<dbReference type="RefSeq" id="WP_015795234.1">
    <property type="nucleotide sequence ID" value="NC_013131.1"/>
</dbReference>
<dbReference type="GO" id="GO:0008658">
    <property type="term" value="F:penicillin binding"/>
    <property type="evidence" value="ECO:0007669"/>
    <property type="project" value="InterPro"/>
</dbReference>
<organism evidence="4 5">
    <name type="scientific">Catenulispora acidiphila (strain DSM 44928 / JCM 14897 / NBRC 102108 / NRRL B-24433 / ID139908)</name>
    <dbReference type="NCBI Taxonomy" id="479433"/>
    <lineage>
        <taxon>Bacteria</taxon>
        <taxon>Bacillati</taxon>
        <taxon>Actinomycetota</taxon>
        <taxon>Actinomycetes</taxon>
        <taxon>Catenulisporales</taxon>
        <taxon>Catenulisporaceae</taxon>
        <taxon>Catenulispora</taxon>
    </lineage>
</organism>
<feature type="signal peptide" evidence="2">
    <location>
        <begin position="1"/>
        <end position="19"/>
    </location>
</feature>
<reference evidence="4 5" key="1">
    <citation type="journal article" date="2009" name="Stand. Genomic Sci.">
        <title>Complete genome sequence of Catenulispora acidiphila type strain (ID 139908).</title>
        <authorList>
            <person name="Copeland A."/>
            <person name="Lapidus A."/>
            <person name="Glavina Del Rio T."/>
            <person name="Nolan M."/>
            <person name="Lucas S."/>
            <person name="Chen F."/>
            <person name="Tice H."/>
            <person name="Cheng J.F."/>
            <person name="Bruce D."/>
            <person name="Goodwin L."/>
            <person name="Pitluck S."/>
            <person name="Mikhailova N."/>
            <person name="Pati A."/>
            <person name="Ivanova N."/>
            <person name="Mavromatis K."/>
            <person name="Chen A."/>
            <person name="Palaniappan K."/>
            <person name="Chain P."/>
            <person name="Land M."/>
            <person name="Hauser L."/>
            <person name="Chang Y.J."/>
            <person name="Jeffries C.D."/>
            <person name="Chertkov O."/>
            <person name="Brettin T."/>
            <person name="Detter J.C."/>
            <person name="Han C."/>
            <person name="Ali Z."/>
            <person name="Tindall B.J."/>
            <person name="Goker M."/>
            <person name="Bristow J."/>
            <person name="Eisen J.A."/>
            <person name="Markowitz V."/>
            <person name="Hugenholtz P."/>
            <person name="Kyrpides N.C."/>
            <person name="Klenk H.P."/>
        </authorList>
    </citation>
    <scope>NUCLEOTIDE SEQUENCE [LARGE SCALE GENOMIC DNA]</scope>
    <source>
        <strain evidence="5">DSM 44928 / JCM 14897 / NBRC 102108 / NRRL B-24433 / ID139908</strain>
    </source>
</reference>
<dbReference type="eggNOG" id="COG0768">
    <property type="taxonomic scope" value="Bacteria"/>
</dbReference>
<gene>
    <name evidence="4" type="ordered locus">Caci_6659</name>
</gene>
<dbReference type="FunCoup" id="C7Q012">
    <property type="interactions" value="1"/>
</dbReference>
<evidence type="ECO:0000256" key="2">
    <source>
        <dbReference type="SAM" id="SignalP"/>
    </source>
</evidence>
<keyword evidence="5" id="KW-1185">Reference proteome</keyword>
<accession>C7Q012</accession>
<dbReference type="SUPFAM" id="SSF56601">
    <property type="entry name" value="beta-lactamase/transpeptidase-like"/>
    <property type="match status" value="1"/>
</dbReference>
<dbReference type="Gene3D" id="3.40.710.10">
    <property type="entry name" value="DD-peptidase/beta-lactamase superfamily"/>
    <property type="match status" value="1"/>
</dbReference>
<dbReference type="Proteomes" id="UP000000851">
    <property type="component" value="Chromosome"/>
</dbReference>
<keyword evidence="2" id="KW-0732">Signal</keyword>